<dbReference type="EMBL" id="FN654515">
    <property type="protein sequence ID" value="CBY34514.1"/>
    <property type="molecule type" value="Genomic_DNA"/>
</dbReference>
<dbReference type="InterPro" id="IPR050216">
    <property type="entry name" value="LRR_domain-containing"/>
</dbReference>
<feature type="compositionally biased region" description="Polar residues" evidence="3">
    <location>
        <begin position="380"/>
        <end position="391"/>
    </location>
</feature>
<dbReference type="PANTHER" id="PTHR48051:SF37">
    <property type="entry name" value="LEUCINE RICH REPEAT CONTAINING 10"/>
    <property type="match status" value="1"/>
</dbReference>
<dbReference type="InterPro" id="IPR001611">
    <property type="entry name" value="Leu-rich_rpt"/>
</dbReference>
<evidence type="ECO:0000256" key="2">
    <source>
        <dbReference type="ARBA" id="ARBA00022737"/>
    </source>
</evidence>
<protein>
    <submittedName>
        <fullName evidence="4">Uncharacterized protein</fullName>
    </submittedName>
</protein>
<proteinExistence type="predicted"/>
<feature type="region of interest" description="Disordered" evidence="3">
    <location>
        <begin position="354"/>
        <end position="391"/>
    </location>
</feature>
<dbReference type="AlphaFoldDB" id="E4YG90"/>
<dbReference type="SMART" id="SM00369">
    <property type="entry name" value="LRR_TYP"/>
    <property type="match status" value="6"/>
</dbReference>
<gene>
    <name evidence="4" type="ORF">GSOID_T00024539001</name>
</gene>
<dbReference type="Gene3D" id="3.80.10.10">
    <property type="entry name" value="Ribonuclease Inhibitor"/>
    <property type="match status" value="2"/>
</dbReference>
<dbReference type="Proteomes" id="UP000011014">
    <property type="component" value="Unassembled WGS sequence"/>
</dbReference>
<dbReference type="InterPro" id="IPR032675">
    <property type="entry name" value="LRR_dom_sf"/>
</dbReference>
<dbReference type="PANTHER" id="PTHR48051">
    <property type="match status" value="1"/>
</dbReference>
<evidence type="ECO:0000256" key="3">
    <source>
        <dbReference type="SAM" id="MobiDB-lite"/>
    </source>
</evidence>
<accession>E4YG90</accession>
<dbReference type="Pfam" id="PF13855">
    <property type="entry name" value="LRR_8"/>
    <property type="match status" value="1"/>
</dbReference>
<evidence type="ECO:0000256" key="1">
    <source>
        <dbReference type="ARBA" id="ARBA00022614"/>
    </source>
</evidence>
<keyword evidence="1" id="KW-0433">Leucine-rich repeat</keyword>
<dbReference type="SUPFAM" id="SSF52058">
    <property type="entry name" value="L domain-like"/>
    <property type="match status" value="1"/>
</dbReference>
<dbReference type="GO" id="GO:0005737">
    <property type="term" value="C:cytoplasm"/>
    <property type="evidence" value="ECO:0007669"/>
    <property type="project" value="TreeGrafter"/>
</dbReference>
<dbReference type="InterPro" id="IPR003591">
    <property type="entry name" value="Leu-rich_rpt_typical-subtyp"/>
</dbReference>
<evidence type="ECO:0000313" key="4">
    <source>
        <dbReference type="EMBL" id="CBY34514.1"/>
    </source>
</evidence>
<reference evidence="4" key="1">
    <citation type="journal article" date="2010" name="Science">
        <title>Plasticity of animal genome architecture unmasked by rapid evolution of a pelagic tunicate.</title>
        <authorList>
            <person name="Denoeud F."/>
            <person name="Henriet S."/>
            <person name="Mungpakdee S."/>
            <person name="Aury J.M."/>
            <person name="Da Silva C."/>
            <person name="Brinkmann H."/>
            <person name="Mikhaleva J."/>
            <person name="Olsen L.C."/>
            <person name="Jubin C."/>
            <person name="Canestro C."/>
            <person name="Bouquet J.M."/>
            <person name="Danks G."/>
            <person name="Poulain J."/>
            <person name="Campsteijn C."/>
            <person name="Adamski M."/>
            <person name="Cross I."/>
            <person name="Yadetie F."/>
            <person name="Muffato M."/>
            <person name="Louis A."/>
            <person name="Butcher S."/>
            <person name="Tsagkogeorga G."/>
            <person name="Konrad A."/>
            <person name="Singh S."/>
            <person name="Jensen M.F."/>
            <person name="Cong E.H."/>
            <person name="Eikeseth-Otteraa H."/>
            <person name="Noel B."/>
            <person name="Anthouard V."/>
            <person name="Porcel B.M."/>
            <person name="Kachouri-Lafond R."/>
            <person name="Nishino A."/>
            <person name="Ugolini M."/>
            <person name="Chourrout P."/>
            <person name="Nishida H."/>
            <person name="Aasland R."/>
            <person name="Huzurbazar S."/>
            <person name="Westhof E."/>
            <person name="Delsuc F."/>
            <person name="Lehrach H."/>
            <person name="Reinhardt R."/>
            <person name="Weissenbach J."/>
            <person name="Roy S.W."/>
            <person name="Artiguenave F."/>
            <person name="Postlethwait J.H."/>
            <person name="Manak J.R."/>
            <person name="Thompson E.M."/>
            <person name="Jaillon O."/>
            <person name="Du Pasquier L."/>
            <person name="Boudinot P."/>
            <person name="Liberles D.A."/>
            <person name="Volff J.N."/>
            <person name="Philippe H."/>
            <person name="Lenhard B."/>
            <person name="Roest Crollius H."/>
            <person name="Wincker P."/>
            <person name="Chourrout D."/>
        </authorList>
    </citation>
    <scope>NUCLEOTIDE SEQUENCE [LARGE SCALE GENOMIC DNA]</scope>
</reference>
<sequence length="391" mass="45340">MVPMNAIFVSVCDFVYTILLKLDRKKRQICHGQDTIDFGYRGLRDIPLEYEIYPIVQQIIYDDMLIHITRLYLNDCRLTRLPDAVQELQFIQVLCLDANYFRNIPNQVTSLQYLSVFYMNDNNLNSLKTSTLRKCPSLKSLWLEKNNLKSIPGDIHRLESLTYLHLGQNRIESISPQIKKCSELRGLWLYNNQLDSLPIEVTFLPRLSILDLENNEITFLPRTIRYDNFPFKTTKSPSAMPELTSLLVDYNKIIEMPQLPKGIRARRRAIKLETADEIISKSPGKATVFLPWVKSVGSFHESFVGSPSLNENKNIELEELEKIGQEEDIEKAEIEVDEFSDGHISESSDFFMEAMERSQRRHSTNEILTPENRAKDRRSNSAQVQLPSTFL</sequence>
<organism evidence="4">
    <name type="scientific">Oikopleura dioica</name>
    <name type="common">Tunicate</name>
    <dbReference type="NCBI Taxonomy" id="34765"/>
    <lineage>
        <taxon>Eukaryota</taxon>
        <taxon>Metazoa</taxon>
        <taxon>Chordata</taxon>
        <taxon>Tunicata</taxon>
        <taxon>Appendicularia</taxon>
        <taxon>Copelata</taxon>
        <taxon>Oikopleuridae</taxon>
        <taxon>Oikopleura</taxon>
    </lineage>
</organism>
<keyword evidence="2" id="KW-0677">Repeat</keyword>
<name>E4YG90_OIKDI</name>
<dbReference type="PROSITE" id="PS51450">
    <property type="entry name" value="LRR"/>
    <property type="match status" value="3"/>
</dbReference>